<accession>A0A918NWG9</accession>
<sequence>MAHRIDQHQPKHDPLACDLCCTLTEHLAEHPLPLQDQGHVLDDAIGAALDALLGRPSYAQQVLLEAAALLETDPDEPITNCVWEQVLEWAARATFDGLPDAVRSDSLATATAALPPTSDLTHGQYAGLLRSTAARLG</sequence>
<evidence type="ECO:0000313" key="1">
    <source>
        <dbReference type="EMBL" id="GGX99179.1"/>
    </source>
</evidence>
<dbReference type="RefSeq" id="WP_190040279.1">
    <property type="nucleotide sequence ID" value="NZ_BMWD01000057.1"/>
</dbReference>
<reference evidence="1" key="1">
    <citation type="journal article" date="2014" name="Int. J. Syst. Evol. Microbiol.">
        <title>Complete genome sequence of Corynebacterium casei LMG S-19264T (=DSM 44701T), isolated from a smear-ripened cheese.</title>
        <authorList>
            <consortium name="US DOE Joint Genome Institute (JGI-PGF)"/>
            <person name="Walter F."/>
            <person name="Albersmeier A."/>
            <person name="Kalinowski J."/>
            <person name="Ruckert C."/>
        </authorList>
    </citation>
    <scope>NUCLEOTIDE SEQUENCE</scope>
    <source>
        <strain evidence="1">JCM 4956</strain>
    </source>
</reference>
<dbReference type="Proteomes" id="UP000645555">
    <property type="component" value="Unassembled WGS sequence"/>
</dbReference>
<evidence type="ECO:0000313" key="2">
    <source>
        <dbReference type="Proteomes" id="UP000645555"/>
    </source>
</evidence>
<comment type="caution">
    <text evidence="1">The sequence shown here is derived from an EMBL/GenBank/DDBJ whole genome shotgun (WGS) entry which is preliminary data.</text>
</comment>
<dbReference type="AlphaFoldDB" id="A0A918NWG9"/>
<name>A0A918NWG9_9ACTN</name>
<protein>
    <submittedName>
        <fullName evidence="1">Uncharacterized protein</fullName>
    </submittedName>
</protein>
<organism evidence="1 2">
    <name type="scientific">Streptomyces fructofermentans</name>
    <dbReference type="NCBI Taxonomy" id="152141"/>
    <lineage>
        <taxon>Bacteria</taxon>
        <taxon>Bacillati</taxon>
        <taxon>Actinomycetota</taxon>
        <taxon>Actinomycetes</taxon>
        <taxon>Kitasatosporales</taxon>
        <taxon>Streptomycetaceae</taxon>
        <taxon>Streptomyces</taxon>
    </lineage>
</organism>
<reference evidence="1" key="2">
    <citation type="submission" date="2020-09" db="EMBL/GenBank/DDBJ databases">
        <authorList>
            <person name="Sun Q."/>
            <person name="Ohkuma M."/>
        </authorList>
    </citation>
    <scope>NUCLEOTIDE SEQUENCE</scope>
    <source>
        <strain evidence="1">JCM 4956</strain>
    </source>
</reference>
<keyword evidence="2" id="KW-1185">Reference proteome</keyword>
<proteinExistence type="predicted"/>
<gene>
    <name evidence="1" type="ORF">GCM10010515_76700</name>
</gene>
<dbReference type="EMBL" id="BMWD01000057">
    <property type="protein sequence ID" value="GGX99179.1"/>
    <property type="molecule type" value="Genomic_DNA"/>
</dbReference>